<evidence type="ECO:0000256" key="1">
    <source>
        <dbReference type="SAM" id="MobiDB-lite"/>
    </source>
</evidence>
<feature type="compositionally biased region" description="Basic residues" evidence="1">
    <location>
        <begin position="90"/>
        <end position="100"/>
    </location>
</feature>
<name>A0AAD4KWA1_9EURO</name>
<proteinExistence type="predicted"/>
<dbReference type="RefSeq" id="XP_046072792.1">
    <property type="nucleotide sequence ID" value="XM_046213912.1"/>
</dbReference>
<reference evidence="2" key="1">
    <citation type="submission" date="2021-12" db="EMBL/GenBank/DDBJ databases">
        <title>Convergent genome expansion in fungi linked to evolution of root-endophyte symbiosis.</title>
        <authorList>
            <consortium name="DOE Joint Genome Institute"/>
            <person name="Ke Y.-H."/>
            <person name="Bonito G."/>
            <person name="Liao H.-L."/>
            <person name="Looney B."/>
            <person name="Rojas-Flechas A."/>
            <person name="Nash J."/>
            <person name="Hameed K."/>
            <person name="Schadt C."/>
            <person name="Martin F."/>
            <person name="Crous P.W."/>
            <person name="Miettinen O."/>
            <person name="Magnuson J.K."/>
            <person name="Labbe J."/>
            <person name="Jacobson D."/>
            <person name="Doktycz M.J."/>
            <person name="Veneault-Fourrey C."/>
            <person name="Kuo A."/>
            <person name="Mondo S."/>
            <person name="Calhoun S."/>
            <person name="Riley R."/>
            <person name="Ohm R."/>
            <person name="LaButti K."/>
            <person name="Andreopoulos B."/>
            <person name="Pangilinan J."/>
            <person name="Nolan M."/>
            <person name="Tritt A."/>
            <person name="Clum A."/>
            <person name="Lipzen A."/>
            <person name="Daum C."/>
            <person name="Barry K."/>
            <person name="Grigoriev I.V."/>
            <person name="Vilgalys R."/>
        </authorList>
    </citation>
    <scope>NUCLEOTIDE SEQUENCE</scope>
    <source>
        <strain evidence="2">PMI_201</strain>
    </source>
</reference>
<dbReference type="GeneID" id="70244199"/>
<comment type="caution">
    <text evidence="2">The sequence shown here is derived from an EMBL/GenBank/DDBJ whole genome shotgun (WGS) entry which is preliminary data.</text>
</comment>
<evidence type="ECO:0000313" key="2">
    <source>
        <dbReference type="EMBL" id="KAH8698328.1"/>
    </source>
</evidence>
<dbReference type="Proteomes" id="UP001201262">
    <property type="component" value="Unassembled WGS sequence"/>
</dbReference>
<accession>A0AAD4KWA1</accession>
<dbReference type="AlphaFoldDB" id="A0AAD4KWA1"/>
<feature type="region of interest" description="Disordered" evidence="1">
    <location>
        <begin position="62"/>
        <end position="100"/>
    </location>
</feature>
<keyword evidence="3" id="KW-1185">Reference proteome</keyword>
<sequence>MVNWKEPGTFDRLIGALLAAHPELKPDYHAIARMFGRGATYNAVEGQFRKFREMAKALAAESQGNGFQASPRPRSVARGSRTQAAGVKKPVAKPKKSLKAKNLKASGKFNTNGSLGQSLLGAININNSDEEDDHISIKSETAFANDDAVNVKDEETTMQNPISDSEKIGSCKNGYEAALRGSNVAESEDEDFSEYA</sequence>
<evidence type="ECO:0000313" key="3">
    <source>
        <dbReference type="Proteomes" id="UP001201262"/>
    </source>
</evidence>
<organism evidence="2 3">
    <name type="scientific">Talaromyces proteolyticus</name>
    <dbReference type="NCBI Taxonomy" id="1131652"/>
    <lineage>
        <taxon>Eukaryota</taxon>
        <taxon>Fungi</taxon>
        <taxon>Dikarya</taxon>
        <taxon>Ascomycota</taxon>
        <taxon>Pezizomycotina</taxon>
        <taxon>Eurotiomycetes</taxon>
        <taxon>Eurotiomycetidae</taxon>
        <taxon>Eurotiales</taxon>
        <taxon>Trichocomaceae</taxon>
        <taxon>Talaromyces</taxon>
        <taxon>Talaromyces sect. Bacilispori</taxon>
    </lineage>
</organism>
<gene>
    <name evidence="2" type="ORF">BGW36DRAFT_357867</name>
</gene>
<dbReference type="EMBL" id="JAJTJA010000005">
    <property type="protein sequence ID" value="KAH8698328.1"/>
    <property type="molecule type" value="Genomic_DNA"/>
</dbReference>
<protein>
    <submittedName>
        <fullName evidence="2">Uncharacterized protein</fullName>
    </submittedName>
</protein>